<gene>
    <name evidence="4" type="ORF">GCM10012284_61470</name>
</gene>
<feature type="compositionally biased region" description="Basic and acidic residues" evidence="1">
    <location>
        <begin position="85"/>
        <end position="95"/>
    </location>
</feature>
<dbReference type="GO" id="GO:0016020">
    <property type="term" value="C:membrane"/>
    <property type="evidence" value="ECO:0007669"/>
    <property type="project" value="InterPro"/>
</dbReference>
<evidence type="ECO:0000313" key="4">
    <source>
        <dbReference type="EMBL" id="GGL18536.1"/>
    </source>
</evidence>
<keyword evidence="2" id="KW-0732">Signal</keyword>
<proteinExistence type="predicted"/>
<dbReference type="GO" id="GO:0010181">
    <property type="term" value="F:FMN binding"/>
    <property type="evidence" value="ECO:0007669"/>
    <property type="project" value="InterPro"/>
</dbReference>
<dbReference type="RefSeq" id="WP_189082844.1">
    <property type="nucleotide sequence ID" value="NZ_BMMX01000062.1"/>
</dbReference>
<keyword evidence="5" id="KW-1185">Reference proteome</keyword>
<organism evidence="4 5">
    <name type="scientific">Mangrovihabitans endophyticus</name>
    <dbReference type="NCBI Taxonomy" id="1751298"/>
    <lineage>
        <taxon>Bacteria</taxon>
        <taxon>Bacillati</taxon>
        <taxon>Actinomycetota</taxon>
        <taxon>Actinomycetes</taxon>
        <taxon>Micromonosporales</taxon>
        <taxon>Micromonosporaceae</taxon>
        <taxon>Mangrovihabitans</taxon>
    </lineage>
</organism>
<dbReference type="EMBL" id="BMMX01000062">
    <property type="protein sequence ID" value="GGL18536.1"/>
    <property type="molecule type" value="Genomic_DNA"/>
</dbReference>
<dbReference type="Gene3D" id="3.90.1010.20">
    <property type="match status" value="1"/>
</dbReference>
<comment type="caution">
    <text evidence="4">The sequence shown here is derived from an EMBL/GenBank/DDBJ whole genome shotgun (WGS) entry which is preliminary data.</text>
</comment>
<feature type="chain" id="PRO_5035211620" description="FMN-binding domain-containing protein" evidence="2">
    <location>
        <begin position="33"/>
        <end position="196"/>
    </location>
</feature>
<sequence length="196" mass="19402">MRRSTAAAVGTLTGAALIIGVRLSVAAPAVTAAPPPVDLSDTDLAGSEVSDGQAGEAGQPTPSGSGKASKEASGKGSTETSGKQKNKEKEKKPAEPSDGGARQDGPADGVYRGSAVTNPYGTVRVSIKISDGKISAVDATYPTTADSGRINPPAVAALKQETLKAQSADVDAVSGATFTSESYVKSLQAALDSAGA</sequence>
<protein>
    <recommendedName>
        <fullName evidence="3">FMN-binding domain-containing protein</fullName>
    </recommendedName>
</protein>
<evidence type="ECO:0000256" key="2">
    <source>
        <dbReference type="SAM" id="SignalP"/>
    </source>
</evidence>
<dbReference type="InterPro" id="IPR007329">
    <property type="entry name" value="FMN-bd"/>
</dbReference>
<reference evidence="4" key="1">
    <citation type="journal article" date="2014" name="Int. J. Syst. Evol. Microbiol.">
        <title>Complete genome sequence of Corynebacterium casei LMG S-19264T (=DSM 44701T), isolated from a smear-ripened cheese.</title>
        <authorList>
            <consortium name="US DOE Joint Genome Institute (JGI-PGF)"/>
            <person name="Walter F."/>
            <person name="Albersmeier A."/>
            <person name="Kalinowski J."/>
            <person name="Ruckert C."/>
        </authorList>
    </citation>
    <scope>NUCLEOTIDE SEQUENCE</scope>
    <source>
        <strain evidence="4">CGMCC 4.7299</strain>
    </source>
</reference>
<accession>A0A8J3C5M7</accession>
<dbReference type="SMART" id="SM00900">
    <property type="entry name" value="FMN_bind"/>
    <property type="match status" value="1"/>
</dbReference>
<evidence type="ECO:0000256" key="1">
    <source>
        <dbReference type="SAM" id="MobiDB-lite"/>
    </source>
</evidence>
<dbReference type="Proteomes" id="UP000656042">
    <property type="component" value="Unassembled WGS sequence"/>
</dbReference>
<evidence type="ECO:0000259" key="3">
    <source>
        <dbReference type="SMART" id="SM00900"/>
    </source>
</evidence>
<name>A0A8J3C5M7_9ACTN</name>
<reference evidence="4" key="2">
    <citation type="submission" date="2020-09" db="EMBL/GenBank/DDBJ databases">
        <authorList>
            <person name="Sun Q."/>
            <person name="Zhou Y."/>
        </authorList>
    </citation>
    <scope>NUCLEOTIDE SEQUENCE</scope>
    <source>
        <strain evidence="4">CGMCC 4.7299</strain>
    </source>
</reference>
<feature type="domain" description="FMN-binding" evidence="3">
    <location>
        <begin position="119"/>
        <end position="194"/>
    </location>
</feature>
<feature type="region of interest" description="Disordered" evidence="1">
    <location>
        <begin position="32"/>
        <end position="116"/>
    </location>
</feature>
<evidence type="ECO:0000313" key="5">
    <source>
        <dbReference type="Proteomes" id="UP000656042"/>
    </source>
</evidence>
<feature type="signal peptide" evidence="2">
    <location>
        <begin position="1"/>
        <end position="32"/>
    </location>
</feature>
<dbReference type="AlphaFoldDB" id="A0A8J3C5M7"/>
<dbReference type="Pfam" id="PF04205">
    <property type="entry name" value="FMN_bind"/>
    <property type="match status" value="1"/>
</dbReference>